<dbReference type="SMART" id="SM00883">
    <property type="entry name" value="Cpn10"/>
    <property type="match status" value="1"/>
</dbReference>
<dbReference type="SUPFAM" id="SSF50129">
    <property type="entry name" value="GroES-like"/>
    <property type="match status" value="1"/>
</dbReference>
<dbReference type="InterPro" id="IPR011032">
    <property type="entry name" value="GroES-like_sf"/>
</dbReference>
<dbReference type="CDD" id="cd00320">
    <property type="entry name" value="cpn10"/>
    <property type="match status" value="1"/>
</dbReference>
<dbReference type="GO" id="GO:0005524">
    <property type="term" value="F:ATP binding"/>
    <property type="evidence" value="ECO:0007669"/>
    <property type="project" value="InterPro"/>
</dbReference>
<evidence type="ECO:0000313" key="3">
    <source>
        <dbReference type="EMBL" id="CAB4176381.1"/>
    </source>
</evidence>
<dbReference type="EMBL" id="LR797150">
    <property type="protein sequence ID" value="CAB4189478.1"/>
    <property type="molecule type" value="Genomic_DNA"/>
</dbReference>
<evidence type="ECO:0000313" key="2">
    <source>
        <dbReference type="EMBL" id="CAB4145663.1"/>
    </source>
</evidence>
<sequence length="143" mass="15754">MANLAVVTNASAQSPLDLAFPNIDPGIEPFGSRVLVQIRGAKRMSKGGIIFTADTKDTEKWNTQVGKVIATGPLAFRNRETMEPWVEGRWCELGDFVRCGKHGGDRWEVQYGDKEETALFVIFNDLDIIGKITGDPLAIKAFV</sequence>
<protein>
    <submittedName>
        <fullName evidence="4">GroES chaperonin family</fullName>
    </submittedName>
</protein>
<dbReference type="EMBL" id="LR796459">
    <property type="protein sequence ID" value="CAB4145663.1"/>
    <property type="molecule type" value="Genomic_DNA"/>
</dbReference>
<evidence type="ECO:0000313" key="4">
    <source>
        <dbReference type="EMBL" id="CAB4189478.1"/>
    </source>
</evidence>
<dbReference type="InterPro" id="IPR037124">
    <property type="entry name" value="Chaperonin_GroES_sf"/>
</dbReference>
<dbReference type="Pfam" id="PF00166">
    <property type="entry name" value="Cpn10"/>
    <property type="match status" value="1"/>
</dbReference>
<gene>
    <name evidence="4" type="ORF">UFOVP1204_6</name>
    <name evidence="2" type="ORF">UFOVP473_21</name>
    <name evidence="3" type="ORF">UFOVP983_21</name>
</gene>
<keyword evidence="1" id="KW-0143">Chaperone</keyword>
<dbReference type="GO" id="GO:0044183">
    <property type="term" value="F:protein folding chaperone"/>
    <property type="evidence" value="ECO:0007669"/>
    <property type="project" value="InterPro"/>
</dbReference>
<dbReference type="Gene3D" id="2.30.33.40">
    <property type="entry name" value="GroES chaperonin"/>
    <property type="match status" value="1"/>
</dbReference>
<organism evidence="4">
    <name type="scientific">uncultured Caudovirales phage</name>
    <dbReference type="NCBI Taxonomy" id="2100421"/>
    <lineage>
        <taxon>Viruses</taxon>
        <taxon>Duplodnaviria</taxon>
        <taxon>Heunggongvirae</taxon>
        <taxon>Uroviricota</taxon>
        <taxon>Caudoviricetes</taxon>
        <taxon>Peduoviridae</taxon>
        <taxon>Maltschvirus</taxon>
        <taxon>Maltschvirus maltsch</taxon>
    </lineage>
</organism>
<name>A0A6J5R775_9CAUD</name>
<accession>A0A6J5R775</accession>
<evidence type="ECO:0000256" key="1">
    <source>
        <dbReference type="ARBA" id="ARBA00023186"/>
    </source>
</evidence>
<reference evidence="4" key="1">
    <citation type="submission" date="2020-05" db="EMBL/GenBank/DDBJ databases">
        <authorList>
            <person name="Chiriac C."/>
            <person name="Salcher M."/>
            <person name="Ghai R."/>
            <person name="Kavagutti S V."/>
        </authorList>
    </citation>
    <scope>NUCLEOTIDE SEQUENCE</scope>
</reference>
<dbReference type="InterPro" id="IPR020818">
    <property type="entry name" value="Chaperonin_GroES"/>
</dbReference>
<dbReference type="EMBL" id="LR796939">
    <property type="protein sequence ID" value="CAB4176381.1"/>
    <property type="molecule type" value="Genomic_DNA"/>
</dbReference>
<proteinExistence type="predicted"/>